<dbReference type="EMBL" id="OCNH01000006">
    <property type="protein sequence ID" value="SOD96955.1"/>
    <property type="molecule type" value="Genomic_DNA"/>
</dbReference>
<dbReference type="Proteomes" id="UP000219452">
    <property type="component" value="Unassembled WGS sequence"/>
</dbReference>
<name>A0A286GN28_9BACT</name>
<gene>
    <name evidence="2" type="ORF">SAMN06269250_5590</name>
</gene>
<keyword evidence="1" id="KW-0472">Membrane</keyword>
<organism evidence="2 3">
    <name type="scientific">Spirosoma fluviale</name>
    <dbReference type="NCBI Taxonomy" id="1597977"/>
    <lineage>
        <taxon>Bacteria</taxon>
        <taxon>Pseudomonadati</taxon>
        <taxon>Bacteroidota</taxon>
        <taxon>Cytophagia</taxon>
        <taxon>Cytophagales</taxon>
        <taxon>Cytophagaceae</taxon>
        <taxon>Spirosoma</taxon>
    </lineage>
</organism>
<proteinExistence type="predicted"/>
<protein>
    <submittedName>
        <fullName evidence="2">Uncharacterized protein</fullName>
    </submittedName>
</protein>
<feature type="transmembrane region" description="Helical" evidence="1">
    <location>
        <begin position="12"/>
        <end position="31"/>
    </location>
</feature>
<accession>A0A286GN28</accession>
<keyword evidence="1" id="KW-1133">Transmembrane helix</keyword>
<keyword evidence="3" id="KW-1185">Reference proteome</keyword>
<keyword evidence="1" id="KW-0812">Transmembrane</keyword>
<evidence type="ECO:0000313" key="3">
    <source>
        <dbReference type="Proteomes" id="UP000219452"/>
    </source>
</evidence>
<sequence>MINPFSTLTQFMIYFQHAPLFIAVGNLFNLVL</sequence>
<reference evidence="3" key="1">
    <citation type="submission" date="2017-09" db="EMBL/GenBank/DDBJ databases">
        <authorList>
            <person name="Varghese N."/>
            <person name="Submissions S."/>
        </authorList>
    </citation>
    <scope>NUCLEOTIDE SEQUENCE [LARGE SCALE GENOMIC DNA]</scope>
    <source>
        <strain evidence="3">DSM 29961</strain>
    </source>
</reference>
<evidence type="ECO:0000313" key="2">
    <source>
        <dbReference type="EMBL" id="SOD96955.1"/>
    </source>
</evidence>
<evidence type="ECO:0000256" key="1">
    <source>
        <dbReference type="SAM" id="Phobius"/>
    </source>
</evidence>
<dbReference type="AlphaFoldDB" id="A0A286GN28"/>